<feature type="transmembrane region" description="Helical" evidence="1">
    <location>
        <begin position="130"/>
        <end position="154"/>
    </location>
</feature>
<keyword evidence="1" id="KW-0812">Transmembrane</keyword>
<feature type="transmembrane region" description="Helical" evidence="1">
    <location>
        <begin position="78"/>
        <end position="104"/>
    </location>
</feature>
<name>A0ABT7HQV9_9BACT</name>
<dbReference type="SUPFAM" id="SSF101307">
    <property type="entry name" value="YutG-like"/>
    <property type="match status" value="1"/>
</dbReference>
<proteinExistence type="predicted"/>
<dbReference type="PIRSF" id="PIRSF006162">
    <property type="entry name" value="PgpA"/>
    <property type="match status" value="1"/>
</dbReference>
<reference evidence="3" key="2">
    <citation type="journal article" date="2023" name="Microorganisms">
        <title>Isolation and Genomic Characteristics of Cat-Borne Campylobacter felis sp. nov. and Sheep-Borne Campylobacter ovis sp. nov.</title>
        <authorList>
            <person name="Wang H."/>
            <person name="Li Y."/>
            <person name="Gu Y."/>
            <person name="Zhou G."/>
            <person name="Chen X."/>
            <person name="Zhang X."/>
            <person name="Shao Z."/>
            <person name="Zhang J."/>
            <person name="Zhang M."/>
        </authorList>
    </citation>
    <scope>NUCLEOTIDE SEQUENCE</scope>
    <source>
        <strain evidence="3">PS10</strain>
    </source>
</reference>
<gene>
    <name evidence="3" type="ORF">NYG85_07710</name>
</gene>
<accession>A0ABT7HQV9</accession>
<keyword evidence="4" id="KW-1185">Reference proteome</keyword>
<comment type="caution">
    <text evidence="3">The sequence shown here is derived from an EMBL/GenBank/DDBJ whole genome shotgun (WGS) entry which is preliminary data.</text>
</comment>
<evidence type="ECO:0000313" key="4">
    <source>
        <dbReference type="Proteomes" id="UP001173801"/>
    </source>
</evidence>
<dbReference type="Pfam" id="PF04608">
    <property type="entry name" value="PgpA"/>
    <property type="match status" value="1"/>
</dbReference>
<dbReference type="InterPro" id="IPR007686">
    <property type="entry name" value="YutG/PgpA"/>
</dbReference>
<evidence type="ECO:0000256" key="1">
    <source>
        <dbReference type="SAM" id="Phobius"/>
    </source>
</evidence>
<sequence length="155" mass="16576">MIRLFITFFYVGLIPFAPGTFGSIAGAVVAYFVLVFFSSTTLFLATILITLLGVSAINSYEKATNSHDHKSIVIDEVAGVWLSIVLSGATLTQMALSLVFFRIFDILKPSIIGRIDKNVGGGLGVMGDDIVAGFFAGIMSALCYGVMMKFGFVLP</sequence>
<reference evidence="3" key="1">
    <citation type="submission" date="2022-08" db="EMBL/GenBank/DDBJ databases">
        <authorList>
            <person name="Wang H."/>
        </authorList>
    </citation>
    <scope>NUCLEOTIDE SEQUENCE</scope>
    <source>
        <strain evidence="3">PS10</strain>
    </source>
</reference>
<dbReference type="InterPro" id="IPR026037">
    <property type="entry name" value="PgpA"/>
</dbReference>
<organism evidence="3 4">
    <name type="scientific">Campylobacter gastrosuis</name>
    <dbReference type="NCBI Taxonomy" id="2974576"/>
    <lineage>
        <taxon>Bacteria</taxon>
        <taxon>Pseudomonadati</taxon>
        <taxon>Campylobacterota</taxon>
        <taxon>Epsilonproteobacteria</taxon>
        <taxon>Campylobacterales</taxon>
        <taxon>Campylobacteraceae</taxon>
        <taxon>Campylobacter</taxon>
    </lineage>
</organism>
<dbReference type="Proteomes" id="UP001173801">
    <property type="component" value="Unassembled WGS sequence"/>
</dbReference>
<evidence type="ECO:0000259" key="2">
    <source>
        <dbReference type="Pfam" id="PF04608"/>
    </source>
</evidence>
<dbReference type="EMBL" id="JANURM010000009">
    <property type="protein sequence ID" value="MDL0089248.1"/>
    <property type="molecule type" value="Genomic_DNA"/>
</dbReference>
<dbReference type="Gene3D" id="1.10.3760.10">
    <property type="entry name" value="PgpA-like"/>
    <property type="match status" value="1"/>
</dbReference>
<protein>
    <submittedName>
        <fullName evidence="3">Phosphatidylglycerophosphatase A</fullName>
    </submittedName>
</protein>
<dbReference type="CDD" id="cd06971">
    <property type="entry name" value="PgpA"/>
    <property type="match status" value="1"/>
</dbReference>
<dbReference type="InterPro" id="IPR036681">
    <property type="entry name" value="PgpA-like_sf"/>
</dbReference>
<keyword evidence="1" id="KW-0472">Membrane</keyword>
<dbReference type="PANTHER" id="PTHR36305:SF1">
    <property type="entry name" value="PHOSPHATIDYLGLYCEROPHOSPHATASE A"/>
    <property type="match status" value="1"/>
</dbReference>
<dbReference type="PANTHER" id="PTHR36305">
    <property type="entry name" value="PHOSPHATIDYLGLYCEROPHOSPHATASE A"/>
    <property type="match status" value="1"/>
</dbReference>
<evidence type="ECO:0000313" key="3">
    <source>
        <dbReference type="EMBL" id="MDL0089248.1"/>
    </source>
</evidence>
<dbReference type="RefSeq" id="WP_284937900.1">
    <property type="nucleotide sequence ID" value="NZ_JANURM010000009.1"/>
</dbReference>
<keyword evidence="1" id="KW-1133">Transmembrane helix</keyword>
<feature type="transmembrane region" description="Helical" evidence="1">
    <location>
        <begin position="32"/>
        <end position="57"/>
    </location>
</feature>
<feature type="domain" description="YutG/PgpA" evidence="2">
    <location>
        <begin position="5"/>
        <end position="142"/>
    </location>
</feature>